<dbReference type="Pfam" id="PF14222">
    <property type="entry name" value="MOR2-PAG1_N"/>
    <property type="match status" value="1"/>
</dbReference>
<dbReference type="PANTHER" id="PTHR12295">
    <property type="entry name" value="FURRY-RELATED"/>
    <property type="match status" value="1"/>
</dbReference>
<feature type="compositionally biased region" description="Low complexity" evidence="2">
    <location>
        <begin position="2368"/>
        <end position="2378"/>
    </location>
</feature>
<dbReference type="Pfam" id="PF14228">
    <property type="entry name" value="MOR2-PAG1_mid"/>
    <property type="match status" value="3"/>
</dbReference>
<keyword evidence="7" id="KW-1185">Reference proteome</keyword>
<dbReference type="PANTHER" id="PTHR12295:SF30">
    <property type="entry name" value="PROTEIN FURRY"/>
    <property type="match status" value="1"/>
</dbReference>
<dbReference type="Proteomes" id="UP000789706">
    <property type="component" value="Unassembled WGS sequence"/>
</dbReference>
<evidence type="ECO:0000259" key="3">
    <source>
        <dbReference type="Pfam" id="PF14222"/>
    </source>
</evidence>
<dbReference type="InterPro" id="IPR025614">
    <property type="entry name" value="Cell_morpho_N"/>
</dbReference>
<sequence>MTNSLNDNATGENLAGHQYPVAPLVENSPTSTTNLMITPATNVGGLSPHPAMSFMHCPPNYTYNVPNLTNVIPSIGSSNFDNNSTTTVRQIPNADNSVSDNKPPEIKTPADYTLNILYRQFYKSADKKFAKIMSFNVDCEPDFGDHIGPGVDQSFDKLINSLGYVARHKPKPVIDLVMSWRKEKQESKHEGPEATFHKRHLSDSAIQVTYYIVSRALVEIVKQLQPETLKDDVGKQMEDLVFKRIFELKPEDVNRSKHISAVFELYSELIGGLSKIRFMSVSDKFIAKLEVFAKLHPNALKEQENKIELLIRGMHHLQLKIYPLEALEETAEFLQSLANFLRIAHGIKIKHAYAELFVRLLMPIAGVAVAEVNFPSWVKAVEILYPKAWKMTLKQRHWSVAYPLVTTLLCVSQREFFLARWNECLYICIQKFKDKSLKHIAMGCVTRLLWTFLYRCSEGTNTTYKKLDDIIKNLFPAHRKSIVPGDVPLDLFVQFVHFVGIRHHDYCMKNLIFMLMNSDNIALTHPSLECIAPERMKIGMRSFMLLLSNMQASESRPAFPSNPILVSSKSILGLRISPDVLSDDILNQAGLKENVEKFCDLACRMAQILDAHFGHLTVLEEKFLCKFPFTPSLATGTGLSETSAMIIYSLNSMNISYSRDKQPYFNLMREYVDSLPRLLPNKPIRNRIVEMLCRYTVHVDPDLARSASIALSRIAQQCGAERVIMSFSNFVHKIEDKYSDILIGVGMGKDTKFIGILKLYYDLLRQWLYQLQSKKYNESSDQSNNATSTLSPRMIAKTINEVEDPSIWTIIDVTEANGLLFLCSQSCIIRKYAIQILRIVADLELEFNERKEKNNSTRSRRNTTVSIDSKSSDPANLPEDDEKNIVENRNLDASTIKLFYSASDNDDNNIQYTRITHVLNRGGELIKFDTESFNSLSVFESVRLQKLLQQGKKNILLRLVESEIPADTIIWSRCFPEFMKICFSYFPMTVALCRNNVCIRIVKMQMSIVTASETLLRTPTATLSMPKFHYPKVSNTATDDVIEQWRSYLIVACSTITMADEMTERTSTHNRKRSQPPPPERITTARDLFRMVLPLLSSEHPLISESVVTALGNVNENVYKSLLEDMQPYFKSVIEEYKNKISRQPYTNIHKRAKKCEKLRIELAHVYQLTSRFLTKEEYIKDSTIRTWIMTFIKETYNFLRDPDVSAEWDFVRLRQYFCGVTEKFYDGLCLIHSESDFGSEMRTYIFKTIEDWCGHGQRGLMHRAREVNLLSAMVDHYKDSEERRPMTTQMENDRKSLEFAALNAMASLCRGPLALYDLNSTKNPIPKSLDAESVFAWIQSVFEDPQDKLHPIARKALGGLLISNSNIPNFLEVPVRLCYSGHPTSKSTHGYFLSVAKVFFKGFDYPCDQRGKMLALALFKMGDAELEIRQNALKLLKIIEEKLYDESCINEFRIGITSQLSSIYKQAQIALSTRLAQNARKRDEERFKRNETFNGESHYFLSEVSSRFESVHEKSKKDVLRYLVPWFRNVELFNDTDELHPINFIMISNLFFITVKYGDVFVKDIEKIWQQLVMREHAHNVHAIVKFLIDVGLEKRNPIFVFHAKRVFVYLGRTPTCAAVIETLVAEITPKSMTPQPKEIIERENYGVNGMFFAKIEEAMPQHHKRPIFSSGQLAILYMVDMAIESGTDFELHLPRILHALFVQLDSVNPLISEETRALLVNLIHSIIISKSVYPEVIKLGHSLVAELKAKEGSQLWAYEDITYYNRNIKSLKDLERLSKDIVTIFGAIVYGENNREDLKQSWGEMALKWATSCSVRHIACRSFQIFRSLNPVFNEHMLFDVLTRLSNTISDNSDEIQGFALEILITLSHVVDWLDPDTKEIYPQLLWTIIACLQTTNEPEYLEALSILDKLLDKFNLSDEVNQEIFWGYFPGHKWRGQFIGIQPLLLKGLYSSTAYQKTFDMLKKLLFLQDVQLVDPTPARYLYLILANLPRLVHSLEDESIRNECFEWTKYLADIVEQEGRHGLARVLNSFNKGRFRAKDDFLKQIILVIRDNYFPDYEVQTLLFLMSLLSNNTHYFKLKVMTIIKMMLPHVNTQRQEFMTIGSELILPLLRLLHSPYSQEALEVLDEAISITVTSKDPKIIRMSIGSRRGKDMDGTVSLFGDPDDNGWSIPDKQTAMETTRSNVQAVCCMCNVTTQQDQDIQLFDDFNDSFAGYGTETPTRDSKFRDIVSKLQDLNEYFLPNEDTISSNGSVAGSNSGRTMKLSAYKIPNIIEQEYDEYYDFDDEMGGPSNLDDDSRVEEILEKSLSKPKSLKSLKSQVDIGDNNSENNIPTYDSRERDESLQNISSASSTEEEDSYTVDDNESLLSEGNNSSFNLENIIQRSRGSISGTLHNHTSSV</sequence>
<dbReference type="InterPro" id="IPR016024">
    <property type="entry name" value="ARM-type_fold"/>
</dbReference>
<feature type="domain" description="Cell morphogenesis protein C-terminal" evidence="4">
    <location>
        <begin position="1885"/>
        <end position="2135"/>
    </location>
</feature>
<feature type="domain" description="Cell morphogenesis central region" evidence="5">
    <location>
        <begin position="1660"/>
        <end position="1852"/>
    </location>
</feature>
<feature type="compositionally biased region" description="Polar residues" evidence="2">
    <location>
        <begin position="1"/>
        <end position="11"/>
    </location>
</feature>
<evidence type="ECO:0000256" key="2">
    <source>
        <dbReference type="SAM" id="MobiDB-lite"/>
    </source>
</evidence>
<feature type="compositionally biased region" description="Acidic residues" evidence="2">
    <location>
        <begin position="2355"/>
        <end position="2367"/>
    </location>
</feature>
<dbReference type="InterPro" id="IPR029473">
    <property type="entry name" value="MOR2-PAG1_mid"/>
</dbReference>
<feature type="compositionally biased region" description="Polar residues" evidence="2">
    <location>
        <begin position="862"/>
        <end position="874"/>
    </location>
</feature>
<reference evidence="6" key="1">
    <citation type="submission" date="2021-06" db="EMBL/GenBank/DDBJ databases">
        <authorList>
            <person name="Kallberg Y."/>
            <person name="Tangrot J."/>
            <person name="Rosling A."/>
        </authorList>
    </citation>
    <scope>NUCLEOTIDE SEQUENCE</scope>
    <source>
        <strain evidence="6">AZ414A</strain>
    </source>
</reference>
<organism evidence="6 7">
    <name type="scientific">Diversispora eburnea</name>
    <dbReference type="NCBI Taxonomy" id="1213867"/>
    <lineage>
        <taxon>Eukaryota</taxon>
        <taxon>Fungi</taxon>
        <taxon>Fungi incertae sedis</taxon>
        <taxon>Mucoromycota</taxon>
        <taxon>Glomeromycotina</taxon>
        <taxon>Glomeromycetes</taxon>
        <taxon>Diversisporales</taxon>
        <taxon>Diversisporaceae</taxon>
        <taxon>Diversispora</taxon>
    </lineage>
</organism>
<feature type="region of interest" description="Disordered" evidence="2">
    <location>
        <begin position="2317"/>
        <end position="2378"/>
    </location>
</feature>
<keyword evidence="1" id="KW-0175">Coiled coil</keyword>
<evidence type="ECO:0000259" key="5">
    <source>
        <dbReference type="Pfam" id="PF14228"/>
    </source>
</evidence>
<gene>
    <name evidence="6" type="ORF">DEBURN_LOCUS5587</name>
</gene>
<dbReference type="InterPro" id="IPR025481">
    <property type="entry name" value="Cell_Morphogen_C"/>
</dbReference>
<feature type="coiled-coil region" evidence="1">
    <location>
        <begin position="300"/>
        <end position="344"/>
    </location>
</feature>
<protein>
    <submittedName>
        <fullName evidence="6">8947_t:CDS:1</fullName>
    </submittedName>
</protein>
<dbReference type="GO" id="GO:0000902">
    <property type="term" value="P:cell morphogenesis"/>
    <property type="evidence" value="ECO:0007669"/>
    <property type="project" value="InterPro"/>
</dbReference>
<dbReference type="GO" id="GO:0030427">
    <property type="term" value="C:site of polarized growth"/>
    <property type="evidence" value="ECO:0007669"/>
    <property type="project" value="TreeGrafter"/>
</dbReference>
<accession>A0A9N9F9Y0</accession>
<evidence type="ECO:0000313" key="6">
    <source>
        <dbReference type="EMBL" id="CAG8519511.1"/>
    </source>
</evidence>
<feature type="domain" description="Cell morphogenesis protein N-terminal" evidence="3">
    <location>
        <begin position="208"/>
        <end position="768"/>
    </location>
</feature>
<proteinExistence type="predicted"/>
<evidence type="ECO:0000313" key="7">
    <source>
        <dbReference type="Proteomes" id="UP000789706"/>
    </source>
</evidence>
<dbReference type="EMBL" id="CAJVPK010000507">
    <property type="protein sequence ID" value="CAG8519511.1"/>
    <property type="molecule type" value="Genomic_DNA"/>
</dbReference>
<dbReference type="Pfam" id="PF14225">
    <property type="entry name" value="MOR2-PAG1_C"/>
    <property type="match status" value="1"/>
</dbReference>
<feature type="region of interest" description="Disordered" evidence="2">
    <location>
        <begin position="1"/>
        <end position="33"/>
    </location>
</feature>
<dbReference type="GO" id="GO:0005938">
    <property type="term" value="C:cell cortex"/>
    <property type="evidence" value="ECO:0007669"/>
    <property type="project" value="TreeGrafter"/>
</dbReference>
<dbReference type="SUPFAM" id="SSF48371">
    <property type="entry name" value="ARM repeat"/>
    <property type="match status" value="2"/>
</dbReference>
<name>A0A9N9F9Y0_9GLOM</name>
<feature type="compositionally biased region" description="Polar residues" evidence="2">
    <location>
        <begin position="2327"/>
        <end position="2336"/>
    </location>
</feature>
<feature type="region of interest" description="Disordered" evidence="2">
    <location>
        <begin position="851"/>
        <end position="882"/>
    </location>
</feature>
<dbReference type="InterPro" id="IPR039867">
    <property type="entry name" value="Furry/Tao3/Mor2"/>
</dbReference>
<feature type="domain" description="Cell morphogenesis central region" evidence="5">
    <location>
        <begin position="1354"/>
        <end position="1615"/>
    </location>
</feature>
<comment type="caution">
    <text evidence="6">The sequence shown here is derived from an EMBL/GenBank/DDBJ whole genome shotgun (WGS) entry which is preliminary data.</text>
</comment>
<dbReference type="OrthoDB" id="6287725at2759"/>
<evidence type="ECO:0000259" key="4">
    <source>
        <dbReference type="Pfam" id="PF14225"/>
    </source>
</evidence>
<evidence type="ECO:0000256" key="1">
    <source>
        <dbReference type="SAM" id="Coils"/>
    </source>
</evidence>
<feature type="domain" description="Cell morphogenesis central region" evidence="5">
    <location>
        <begin position="1036"/>
        <end position="1349"/>
    </location>
</feature>